<feature type="domain" description="Carbohydrate kinase PfkB" evidence="8">
    <location>
        <begin position="22"/>
        <end position="290"/>
    </location>
</feature>
<evidence type="ECO:0000256" key="4">
    <source>
        <dbReference type="ARBA" id="ARBA00022777"/>
    </source>
</evidence>
<protein>
    <submittedName>
        <fullName evidence="9">1-phosphofructokinase</fullName>
    </submittedName>
</protein>
<evidence type="ECO:0000256" key="5">
    <source>
        <dbReference type="ARBA" id="ARBA00022840"/>
    </source>
</evidence>
<sequence length="330" mass="34495">MADHVMVFAPAPQLTVTIEQPADAVEIHLHPGGQGIWQARMITSLGVPVALCASLGGETGRVLDTLIAAEGIDLHATTRAAASGGYVHDRRGGSRTEVAEAPEPPLGRHDLDELYNLALAEGLGAAVAVLSRPTDPAIVPPDVYRRLATDLGRNGVKVVADLSGEHLSAVLEGAPYFVKVSHDELTSDGRAASDSVPDLIEALHRLQDEGARSALISRADQPALALLENDVFEVEIPQLEAADPRGAGDSMTAGVAAVLAKNGDLLAAVRTGAAAGALNVTRHGLGTGRPDAIAGMAERVDLKRVNLKEVGRGRQRRTTPDELATRVRAR</sequence>
<keyword evidence="3" id="KW-0547">Nucleotide-binding</keyword>
<proteinExistence type="inferred from homology"/>
<accession>A0ABQ5QWW9</accession>
<evidence type="ECO:0000256" key="3">
    <source>
        <dbReference type="ARBA" id="ARBA00022741"/>
    </source>
</evidence>
<keyword evidence="5" id="KW-0067">ATP-binding</keyword>
<evidence type="ECO:0000313" key="9">
    <source>
        <dbReference type="EMBL" id="GLH99056.1"/>
    </source>
</evidence>
<feature type="region of interest" description="Disordered" evidence="7">
    <location>
        <begin position="311"/>
        <end position="330"/>
    </location>
</feature>
<evidence type="ECO:0000259" key="8">
    <source>
        <dbReference type="Pfam" id="PF00294"/>
    </source>
</evidence>
<keyword evidence="2 6" id="KW-0808">Transferase</keyword>
<gene>
    <name evidence="9" type="primary">fruK_1</name>
    <name evidence="9" type="ORF">Pa4123_43310</name>
</gene>
<reference evidence="9" key="1">
    <citation type="submission" date="2022-12" db="EMBL/GenBank/DDBJ databases">
        <title>New Phytohabitans aurantiacus sp. RD004123 nov., an actinomycete isolated from soil.</title>
        <authorList>
            <person name="Triningsih D.W."/>
            <person name="Harunari E."/>
            <person name="Igarashi Y."/>
        </authorList>
    </citation>
    <scope>NUCLEOTIDE SEQUENCE</scope>
    <source>
        <strain evidence="9">RD004123</strain>
    </source>
</reference>
<dbReference type="PANTHER" id="PTHR46566">
    <property type="entry name" value="1-PHOSPHOFRUCTOKINASE-RELATED"/>
    <property type="match status" value="1"/>
</dbReference>
<organism evidence="9 10">
    <name type="scientific">Phytohabitans aurantiacus</name>
    <dbReference type="NCBI Taxonomy" id="3016789"/>
    <lineage>
        <taxon>Bacteria</taxon>
        <taxon>Bacillati</taxon>
        <taxon>Actinomycetota</taxon>
        <taxon>Actinomycetes</taxon>
        <taxon>Micromonosporales</taxon>
        <taxon>Micromonosporaceae</taxon>
    </lineage>
</organism>
<dbReference type="InterPro" id="IPR029056">
    <property type="entry name" value="Ribokinase-like"/>
</dbReference>
<dbReference type="EMBL" id="BSDI01000020">
    <property type="protein sequence ID" value="GLH99056.1"/>
    <property type="molecule type" value="Genomic_DNA"/>
</dbReference>
<feature type="region of interest" description="Disordered" evidence="7">
    <location>
        <begin position="85"/>
        <end position="107"/>
    </location>
</feature>
<name>A0ABQ5QWW9_9ACTN</name>
<dbReference type="Pfam" id="PF00294">
    <property type="entry name" value="PfkB"/>
    <property type="match status" value="1"/>
</dbReference>
<dbReference type="InterPro" id="IPR017583">
    <property type="entry name" value="Tagatose/fructose_Pkinase"/>
</dbReference>
<dbReference type="Proteomes" id="UP001144280">
    <property type="component" value="Unassembled WGS sequence"/>
</dbReference>
<feature type="compositionally biased region" description="Basic and acidic residues" evidence="7">
    <location>
        <begin position="87"/>
        <end position="98"/>
    </location>
</feature>
<keyword evidence="4" id="KW-0418">Kinase</keyword>
<evidence type="ECO:0000256" key="7">
    <source>
        <dbReference type="SAM" id="MobiDB-lite"/>
    </source>
</evidence>
<dbReference type="InterPro" id="IPR002173">
    <property type="entry name" value="Carboh/pur_kinase_PfkB_CS"/>
</dbReference>
<dbReference type="PROSITE" id="PS00584">
    <property type="entry name" value="PFKB_KINASES_2"/>
    <property type="match status" value="1"/>
</dbReference>
<dbReference type="SUPFAM" id="SSF53613">
    <property type="entry name" value="Ribokinase-like"/>
    <property type="match status" value="1"/>
</dbReference>
<evidence type="ECO:0000313" key="10">
    <source>
        <dbReference type="Proteomes" id="UP001144280"/>
    </source>
</evidence>
<dbReference type="RefSeq" id="WP_281898423.1">
    <property type="nucleotide sequence ID" value="NZ_BSDI01000020.1"/>
</dbReference>
<keyword evidence="10" id="KW-1185">Reference proteome</keyword>
<dbReference type="PIRSF" id="PIRSF000535">
    <property type="entry name" value="1PFK/6PFK/LacC"/>
    <property type="match status" value="1"/>
</dbReference>
<comment type="similarity">
    <text evidence="1">Belongs to the carbohydrate kinase PfkB family.</text>
</comment>
<evidence type="ECO:0000256" key="6">
    <source>
        <dbReference type="PIRNR" id="PIRNR000535"/>
    </source>
</evidence>
<evidence type="ECO:0000256" key="1">
    <source>
        <dbReference type="ARBA" id="ARBA00010688"/>
    </source>
</evidence>
<evidence type="ECO:0000256" key="2">
    <source>
        <dbReference type="ARBA" id="ARBA00022679"/>
    </source>
</evidence>
<dbReference type="Gene3D" id="3.40.1190.20">
    <property type="match status" value="1"/>
</dbReference>
<comment type="caution">
    <text evidence="9">The sequence shown here is derived from an EMBL/GenBank/DDBJ whole genome shotgun (WGS) entry which is preliminary data.</text>
</comment>
<dbReference type="PANTHER" id="PTHR46566:SF2">
    <property type="entry name" value="ATP-DEPENDENT 6-PHOSPHOFRUCTOKINASE ISOZYME 2"/>
    <property type="match status" value="1"/>
</dbReference>
<dbReference type="InterPro" id="IPR011611">
    <property type="entry name" value="PfkB_dom"/>
</dbReference>